<proteinExistence type="predicted"/>
<dbReference type="EMBL" id="SMKO01000300">
    <property type="protein sequence ID" value="TDC86288.1"/>
    <property type="molecule type" value="Genomic_DNA"/>
</dbReference>
<keyword evidence="2" id="KW-1185">Reference proteome</keyword>
<protein>
    <submittedName>
        <fullName evidence="1">Uncharacterized protein</fullName>
    </submittedName>
</protein>
<name>A0A4R4U4N6_9ACTN</name>
<dbReference type="Proteomes" id="UP000295258">
    <property type="component" value="Unassembled WGS sequence"/>
</dbReference>
<evidence type="ECO:0000313" key="2">
    <source>
        <dbReference type="Proteomes" id="UP000295258"/>
    </source>
</evidence>
<dbReference type="AlphaFoldDB" id="A0A4R4U4N6"/>
<organism evidence="1 2">
    <name type="scientific">Nonomuraea deserti</name>
    <dbReference type="NCBI Taxonomy" id="1848322"/>
    <lineage>
        <taxon>Bacteria</taxon>
        <taxon>Bacillati</taxon>
        <taxon>Actinomycetota</taxon>
        <taxon>Actinomycetes</taxon>
        <taxon>Streptosporangiales</taxon>
        <taxon>Streptosporangiaceae</taxon>
        <taxon>Nonomuraea</taxon>
    </lineage>
</organism>
<accession>A0A4R4U4N6</accession>
<evidence type="ECO:0000313" key="1">
    <source>
        <dbReference type="EMBL" id="TDC86288.1"/>
    </source>
</evidence>
<dbReference type="RefSeq" id="WP_132606519.1">
    <property type="nucleotide sequence ID" value="NZ_SMKO01000300.1"/>
</dbReference>
<reference evidence="1 2" key="1">
    <citation type="submission" date="2019-03" db="EMBL/GenBank/DDBJ databases">
        <title>Draft genome sequences of novel Actinobacteria.</title>
        <authorList>
            <person name="Sahin N."/>
            <person name="Ay H."/>
            <person name="Saygin H."/>
        </authorList>
    </citation>
    <scope>NUCLEOTIDE SEQUENCE [LARGE SCALE GENOMIC DNA]</scope>
    <source>
        <strain evidence="1 2">KC310</strain>
    </source>
</reference>
<sequence>MTDEEITWDVAGREASARQFRTLTDEQQQVHQGFRGQMAGSTGPLPYPDFAGPYQEYLVALFGGSAEVIAGLGGTGEGQALMAATNAQAEAEAAAMSEVSADHGHRA</sequence>
<gene>
    <name evidence="1" type="ORF">E1292_48230</name>
</gene>
<comment type="caution">
    <text evidence="1">The sequence shown here is derived from an EMBL/GenBank/DDBJ whole genome shotgun (WGS) entry which is preliminary data.</text>
</comment>